<evidence type="ECO:0000256" key="1">
    <source>
        <dbReference type="SAM" id="Phobius"/>
    </source>
</evidence>
<dbReference type="Proteomes" id="UP000198287">
    <property type="component" value="Unassembled WGS sequence"/>
</dbReference>
<accession>A0A226E829</accession>
<keyword evidence="1" id="KW-0472">Membrane</keyword>
<protein>
    <recommendedName>
        <fullName evidence="4">Protein quiver</fullName>
    </recommendedName>
</protein>
<comment type="caution">
    <text evidence="2">The sequence shown here is derived from an EMBL/GenBank/DDBJ whole genome shotgun (WGS) entry which is preliminary data.</text>
</comment>
<keyword evidence="1" id="KW-0812">Transmembrane</keyword>
<evidence type="ECO:0000313" key="2">
    <source>
        <dbReference type="EMBL" id="OXA53478.1"/>
    </source>
</evidence>
<keyword evidence="3" id="KW-1185">Reference proteome</keyword>
<organism evidence="2 3">
    <name type="scientific">Folsomia candida</name>
    <name type="common">Springtail</name>
    <dbReference type="NCBI Taxonomy" id="158441"/>
    <lineage>
        <taxon>Eukaryota</taxon>
        <taxon>Metazoa</taxon>
        <taxon>Ecdysozoa</taxon>
        <taxon>Arthropoda</taxon>
        <taxon>Hexapoda</taxon>
        <taxon>Collembola</taxon>
        <taxon>Entomobryomorpha</taxon>
        <taxon>Isotomoidea</taxon>
        <taxon>Isotomidae</taxon>
        <taxon>Proisotominae</taxon>
        <taxon>Folsomia</taxon>
    </lineage>
</organism>
<dbReference type="AlphaFoldDB" id="A0A226E829"/>
<sequence>MESKYSKHFTVIIDDSAVPSDNRDGTLKIKKVLCGMGRRGRENASSIVVRGCGLVDSSYDNTCSKKFTWVVRNPEGVELIKFPANTDRALNTCFCSSNHCNGATVMEVMFGLVVMCVLLSGFFG</sequence>
<reference evidence="2 3" key="1">
    <citation type="submission" date="2015-12" db="EMBL/GenBank/DDBJ databases">
        <title>The genome of Folsomia candida.</title>
        <authorList>
            <person name="Faddeeva A."/>
            <person name="Derks M.F."/>
            <person name="Anvar Y."/>
            <person name="Smit S."/>
            <person name="Van Straalen N."/>
            <person name="Roelofs D."/>
        </authorList>
    </citation>
    <scope>NUCLEOTIDE SEQUENCE [LARGE SCALE GENOMIC DNA]</scope>
    <source>
        <strain evidence="2 3">VU population</strain>
        <tissue evidence="2">Whole body</tissue>
    </source>
</reference>
<feature type="transmembrane region" description="Helical" evidence="1">
    <location>
        <begin position="103"/>
        <end position="123"/>
    </location>
</feature>
<name>A0A226E829_FOLCA</name>
<gene>
    <name evidence="2" type="ORF">Fcan01_10627</name>
</gene>
<evidence type="ECO:0008006" key="4">
    <source>
        <dbReference type="Google" id="ProtNLM"/>
    </source>
</evidence>
<dbReference type="EMBL" id="LNIX01000005">
    <property type="protein sequence ID" value="OXA53478.1"/>
    <property type="molecule type" value="Genomic_DNA"/>
</dbReference>
<proteinExistence type="predicted"/>
<evidence type="ECO:0000313" key="3">
    <source>
        <dbReference type="Proteomes" id="UP000198287"/>
    </source>
</evidence>
<keyword evidence="1" id="KW-1133">Transmembrane helix</keyword>